<dbReference type="Proteomes" id="UP000285575">
    <property type="component" value="Unassembled WGS sequence"/>
</dbReference>
<dbReference type="RefSeq" id="WP_128228917.1">
    <property type="nucleotide sequence ID" value="NZ_SACR01000003.1"/>
</dbReference>
<dbReference type="OrthoDB" id="5297911at2"/>
<feature type="signal peptide" evidence="2">
    <location>
        <begin position="1"/>
        <end position="33"/>
    </location>
</feature>
<evidence type="ECO:0000256" key="1">
    <source>
        <dbReference type="ARBA" id="ARBA00022729"/>
    </source>
</evidence>
<organism evidence="3 4">
    <name type="scientific">Rubrivivax rivuli</name>
    <dbReference type="NCBI Taxonomy" id="1862385"/>
    <lineage>
        <taxon>Bacteria</taxon>
        <taxon>Pseudomonadati</taxon>
        <taxon>Pseudomonadota</taxon>
        <taxon>Betaproteobacteria</taxon>
        <taxon>Burkholderiales</taxon>
        <taxon>Sphaerotilaceae</taxon>
        <taxon>Rubrivivax</taxon>
    </lineage>
</organism>
<name>A0A437RIR2_9BURK</name>
<accession>A0A437RIR2</accession>
<feature type="chain" id="PRO_5019394714" evidence="2">
    <location>
        <begin position="34"/>
        <end position="214"/>
    </location>
</feature>
<keyword evidence="1 2" id="KW-0732">Signal</keyword>
<dbReference type="InterPro" id="IPR006311">
    <property type="entry name" value="TAT_signal"/>
</dbReference>
<dbReference type="InterPro" id="IPR004564">
    <property type="entry name" value="OM_lipoprot_carrier_LolA-like"/>
</dbReference>
<gene>
    <name evidence="3" type="ORF">EOE66_12140</name>
</gene>
<reference evidence="3 4" key="1">
    <citation type="submission" date="2019-01" db="EMBL/GenBank/DDBJ databases">
        <authorList>
            <person name="Chen W.-M."/>
        </authorList>
    </citation>
    <scope>NUCLEOTIDE SEQUENCE [LARGE SCALE GENOMIC DNA]</scope>
    <source>
        <strain evidence="3 4">KYPY4</strain>
    </source>
</reference>
<keyword evidence="3" id="KW-0449">Lipoprotein</keyword>
<dbReference type="Gene3D" id="2.50.20.10">
    <property type="entry name" value="Lipoprotein localisation LolA/LolB/LppX"/>
    <property type="match status" value="1"/>
</dbReference>
<keyword evidence="4" id="KW-1185">Reference proteome</keyword>
<evidence type="ECO:0000256" key="2">
    <source>
        <dbReference type="SAM" id="SignalP"/>
    </source>
</evidence>
<dbReference type="PROSITE" id="PS51318">
    <property type="entry name" value="TAT"/>
    <property type="match status" value="1"/>
</dbReference>
<dbReference type="AlphaFoldDB" id="A0A437RIR2"/>
<sequence length="214" mass="22684">MKTKPADPGRRAGLQAAAAALGLLAIAPAALHAQPKPFDLAALMALLAQRKGGEARFTEERTVSTLDNPLRASGRLSFQAPDRFARYTEEPTTESMEVQGNQVLLKRGSRTRQMALDAVPELAALADAMRGTLNGDAAALQRHFKAQVSGNAARWVLLLTPLDLRLARSVQQLEIAGLGPDVRSIDLRLVGGDRSLMLVEPLAAAAAPAAPAKK</sequence>
<dbReference type="SUPFAM" id="SSF89392">
    <property type="entry name" value="Prokaryotic lipoproteins and lipoprotein localization factors"/>
    <property type="match status" value="1"/>
</dbReference>
<proteinExistence type="predicted"/>
<comment type="caution">
    <text evidence="3">The sequence shown here is derived from an EMBL/GenBank/DDBJ whole genome shotgun (WGS) entry which is preliminary data.</text>
</comment>
<protein>
    <submittedName>
        <fullName evidence="3">Outer membrane lipoprotein carrier protein LolA</fullName>
    </submittedName>
</protein>
<dbReference type="Pfam" id="PF19574">
    <property type="entry name" value="LolA_3"/>
    <property type="match status" value="1"/>
</dbReference>
<dbReference type="InterPro" id="IPR029046">
    <property type="entry name" value="LolA/LolB/LppX"/>
</dbReference>
<evidence type="ECO:0000313" key="4">
    <source>
        <dbReference type="Proteomes" id="UP000285575"/>
    </source>
</evidence>
<evidence type="ECO:0000313" key="3">
    <source>
        <dbReference type="EMBL" id="RVU46558.1"/>
    </source>
</evidence>
<dbReference type="EMBL" id="SACR01000003">
    <property type="protein sequence ID" value="RVU46558.1"/>
    <property type="molecule type" value="Genomic_DNA"/>
</dbReference>